<evidence type="ECO:0000313" key="2">
    <source>
        <dbReference type="Proteomes" id="UP000271098"/>
    </source>
</evidence>
<accession>A0A183ERG5</accession>
<organism evidence="3">
    <name type="scientific">Gongylonema pulchrum</name>
    <dbReference type="NCBI Taxonomy" id="637853"/>
    <lineage>
        <taxon>Eukaryota</taxon>
        <taxon>Metazoa</taxon>
        <taxon>Ecdysozoa</taxon>
        <taxon>Nematoda</taxon>
        <taxon>Chromadorea</taxon>
        <taxon>Rhabditida</taxon>
        <taxon>Spirurina</taxon>
        <taxon>Spiruromorpha</taxon>
        <taxon>Spiruroidea</taxon>
        <taxon>Gongylonematidae</taxon>
        <taxon>Gongylonema</taxon>
    </lineage>
</organism>
<dbReference type="GO" id="GO:0045202">
    <property type="term" value="C:synapse"/>
    <property type="evidence" value="ECO:0007669"/>
    <property type="project" value="TreeGrafter"/>
</dbReference>
<sequence length="136" mass="15441">MRDVYGDVHNVAIDTDRQKYPIGSARVAFFTRSAYCRAVESGFLEIRTSKFTKRLQIDPFLEDSNCSRCESREAEKAKRSQFSCISSKQPVIFIQLSSDADQHLHFLAPLFLLRSKTIRLISEELADLLITGLGHA</sequence>
<dbReference type="EMBL" id="UYRT01098186">
    <property type="protein sequence ID" value="VDN41627.1"/>
    <property type="molecule type" value="Genomic_DNA"/>
</dbReference>
<dbReference type="GO" id="GO:0000900">
    <property type="term" value="F:mRNA regulatory element binding translation repressor activity"/>
    <property type="evidence" value="ECO:0007669"/>
    <property type="project" value="TreeGrafter"/>
</dbReference>
<dbReference type="Gene3D" id="3.30.70.330">
    <property type="match status" value="1"/>
</dbReference>
<name>A0A183ERG5_9BILA</name>
<dbReference type="GO" id="GO:0003730">
    <property type="term" value="F:mRNA 3'-UTR binding"/>
    <property type="evidence" value="ECO:0007669"/>
    <property type="project" value="InterPro"/>
</dbReference>
<reference evidence="3" key="1">
    <citation type="submission" date="2016-06" db="UniProtKB">
        <authorList>
            <consortium name="WormBaseParasite"/>
        </authorList>
    </citation>
    <scope>IDENTIFICATION</scope>
</reference>
<reference evidence="1 2" key="2">
    <citation type="submission" date="2018-11" db="EMBL/GenBank/DDBJ databases">
        <authorList>
            <consortium name="Pathogen Informatics"/>
        </authorList>
    </citation>
    <scope>NUCLEOTIDE SEQUENCE [LARGE SCALE GENOMIC DNA]</scope>
</reference>
<dbReference type="PANTHER" id="PTHR12566:SF9">
    <property type="entry name" value="CYTOPLASMIC POLYADENYLATION ELEMENT-BINDING PROTEIN 1"/>
    <property type="match status" value="1"/>
</dbReference>
<dbReference type="AlphaFoldDB" id="A0A183ERG5"/>
<gene>
    <name evidence="1" type="ORF">GPUH_LOCUS23552</name>
</gene>
<dbReference type="InterPro" id="IPR012677">
    <property type="entry name" value="Nucleotide-bd_a/b_plait_sf"/>
</dbReference>
<keyword evidence="2" id="KW-1185">Reference proteome</keyword>
<protein>
    <submittedName>
        <fullName evidence="3">RRM domain-containing protein</fullName>
    </submittedName>
</protein>
<evidence type="ECO:0000313" key="3">
    <source>
        <dbReference type="WBParaSite" id="GPUH_0002358601-mRNA-1"/>
    </source>
</evidence>
<dbReference type="GO" id="GO:0043022">
    <property type="term" value="F:ribosome binding"/>
    <property type="evidence" value="ECO:0007669"/>
    <property type="project" value="TreeGrafter"/>
</dbReference>
<dbReference type="GO" id="GO:0008135">
    <property type="term" value="F:translation factor activity, RNA binding"/>
    <property type="evidence" value="ECO:0007669"/>
    <property type="project" value="TreeGrafter"/>
</dbReference>
<dbReference type="InterPro" id="IPR034819">
    <property type="entry name" value="CPEB"/>
</dbReference>
<dbReference type="GO" id="GO:0005634">
    <property type="term" value="C:nucleus"/>
    <property type="evidence" value="ECO:0007669"/>
    <property type="project" value="TreeGrafter"/>
</dbReference>
<dbReference type="GO" id="GO:0043005">
    <property type="term" value="C:neuron projection"/>
    <property type="evidence" value="ECO:0007669"/>
    <property type="project" value="TreeGrafter"/>
</dbReference>
<dbReference type="OrthoDB" id="10033548at2759"/>
<dbReference type="Proteomes" id="UP000271098">
    <property type="component" value="Unassembled WGS sequence"/>
</dbReference>
<dbReference type="PANTHER" id="PTHR12566">
    <property type="entry name" value="CYTOPLASMIC POLYADENYLATION ELEMENT BINDING PROTEIN CPEB"/>
    <property type="match status" value="1"/>
</dbReference>
<dbReference type="GO" id="GO:2000766">
    <property type="term" value="P:negative regulation of cytoplasmic translation"/>
    <property type="evidence" value="ECO:0007669"/>
    <property type="project" value="TreeGrafter"/>
</dbReference>
<proteinExistence type="predicted"/>
<dbReference type="GO" id="GO:0005737">
    <property type="term" value="C:cytoplasm"/>
    <property type="evidence" value="ECO:0007669"/>
    <property type="project" value="TreeGrafter"/>
</dbReference>
<dbReference type="WBParaSite" id="GPUH_0002358601-mRNA-1">
    <property type="protein sequence ID" value="GPUH_0002358601-mRNA-1"/>
    <property type="gene ID" value="GPUH_0002358601"/>
</dbReference>
<evidence type="ECO:0000313" key="1">
    <source>
        <dbReference type="EMBL" id="VDN41627.1"/>
    </source>
</evidence>